<dbReference type="OrthoDB" id="271049at2759"/>
<dbReference type="RefSeq" id="XP_067173765.1">
    <property type="nucleotide sequence ID" value="XM_067325626.1"/>
</dbReference>
<evidence type="ECO:0000313" key="2">
    <source>
        <dbReference type="Proteomes" id="UP000673552"/>
    </source>
</evidence>
<comment type="caution">
    <text evidence="1">The sequence shown here is derived from an EMBL/GenBank/DDBJ whole genome shotgun (WGS) entry which is preliminary data.</text>
</comment>
<organism evidence="1 2">
    <name type="scientific">Leishmania martiniquensis</name>
    <dbReference type="NCBI Taxonomy" id="1580590"/>
    <lineage>
        <taxon>Eukaryota</taxon>
        <taxon>Discoba</taxon>
        <taxon>Euglenozoa</taxon>
        <taxon>Kinetoplastea</taxon>
        <taxon>Metakinetoplastina</taxon>
        <taxon>Trypanosomatida</taxon>
        <taxon>Trypanosomatidae</taxon>
        <taxon>Leishmaniinae</taxon>
        <taxon>Leishmania</taxon>
    </lineage>
</organism>
<dbReference type="AlphaFoldDB" id="A0A836FJQ7"/>
<reference evidence="2" key="1">
    <citation type="journal article" date="2021" name="Microbiol. Resour. Announc.">
        <title>LGAAP: Leishmaniinae Genome Assembly and Annotation Pipeline.</title>
        <authorList>
            <person name="Almutairi H."/>
            <person name="Urbaniak M.D."/>
            <person name="Bates M.D."/>
            <person name="Jariyapan N."/>
            <person name="Kwakye-Nuako G."/>
            <person name="Thomaz-Soccol V."/>
            <person name="Al-Salem W.S."/>
            <person name="Dillon R.J."/>
            <person name="Bates P.A."/>
            <person name="Gatherer D."/>
        </authorList>
    </citation>
    <scope>NUCLEOTIDE SEQUENCE [LARGE SCALE GENOMIC DNA]</scope>
</reference>
<name>A0A836FJQ7_9TRYP</name>
<keyword evidence="2" id="KW-1185">Reference proteome</keyword>
<sequence>MWALTSRPIQNAEALQLMEYYKKRNALQSNKWLLPRHLASLAVRPRYPAQLVLPADSVIQPPLRAVPFFSLPSSRKRDILDLFPPPYSPLGSCLFLECIGASMRWRPASTLECFDAAFVYSDSLSSRQHLLCTPDCAPSVTLPEEVTVYNAQETTNPFLVDDDLVHRSLLDGRTFQHNIASSLTTIAAQFNYTSFDWVEAAEISAAGLRVCAGASPHLVNSAETLRMVHISQLPSKQQKELVNAMPRFTLIKSMSVTFIFQKKRWYHHKSMQLRHPLLRRDVPCCTTSQLQALQPLLWVAVDLNVDFPGVVTERERLIHRLYYNSQQLEMNG</sequence>
<dbReference type="KEGG" id="lmat:92518138"/>
<proteinExistence type="predicted"/>
<gene>
    <name evidence="1" type="ORF">LSCM1_08293</name>
</gene>
<dbReference type="EMBL" id="JAFEUZ010000037">
    <property type="protein sequence ID" value="KAG5463827.1"/>
    <property type="molecule type" value="Genomic_DNA"/>
</dbReference>
<dbReference type="Proteomes" id="UP000673552">
    <property type="component" value="Unassembled WGS sequence"/>
</dbReference>
<accession>A0A836FJQ7</accession>
<evidence type="ECO:0000313" key="1">
    <source>
        <dbReference type="EMBL" id="KAG5463827.1"/>
    </source>
</evidence>
<protein>
    <submittedName>
        <fullName evidence="1">Uncharacterized protein</fullName>
    </submittedName>
</protein>
<dbReference type="GeneID" id="92518138"/>
<reference evidence="2" key="2">
    <citation type="journal article" date="2021" name="Sci. Data">
        <title>Chromosome-scale genome sequencing, assembly and annotation of six genomes from subfamily Leishmaniinae.</title>
        <authorList>
            <person name="Almutairi H."/>
            <person name="Urbaniak M.D."/>
            <person name="Bates M.D."/>
            <person name="Jariyapan N."/>
            <person name="Kwakye-Nuako G."/>
            <person name="Thomaz Soccol V."/>
            <person name="Al-Salem W.S."/>
            <person name="Dillon R.J."/>
            <person name="Bates P.A."/>
            <person name="Gatherer D."/>
        </authorList>
    </citation>
    <scope>NUCLEOTIDE SEQUENCE [LARGE SCALE GENOMIC DNA]</scope>
</reference>